<evidence type="ECO:0000313" key="2">
    <source>
        <dbReference type="Proteomes" id="UP000092444"/>
    </source>
</evidence>
<name>A0A1B0G9G4_GLOMM</name>
<dbReference type="EMBL" id="CCAG010018107">
    <property type="status" value="NOT_ANNOTATED_CDS"/>
    <property type="molecule type" value="Genomic_DNA"/>
</dbReference>
<evidence type="ECO:0000313" key="1">
    <source>
        <dbReference type="EnsemblMetazoa" id="GMOY009951-PA"/>
    </source>
</evidence>
<proteinExistence type="predicted"/>
<dbReference type="AlphaFoldDB" id="A0A1B0G9G4"/>
<dbReference type="VEuPathDB" id="VectorBase:GMOY009951"/>
<protein>
    <submittedName>
        <fullName evidence="1">Uncharacterized protein</fullName>
    </submittedName>
</protein>
<organism evidence="1 2">
    <name type="scientific">Glossina morsitans morsitans</name>
    <name type="common">Savannah tsetse fly</name>
    <dbReference type="NCBI Taxonomy" id="37546"/>
    <lineage>
        <taxon>Eukaryota</taxon>
        <taxon>Metazoa</taxon>
        <taxon>Ecdysozoa</taxon>
        <taxon>Arthropoda</taxon>
        <taxon>Hexapoda</taxon>
        <taxon>Insecta</taxon>
        <taxon>Pterygota</taxon>
        <taxon>Neoptera</taxon>
        <taxon>Endopterygota</taxon>
        <taxon>Diptera</taxon>
        <taxon>Brachycera</taxon>
        <taxon>Muscomorpha</taxon>
        <taxon>Hippoboscoidea</taxon>
        <taxon>Glossinidae</taxon>
        <taxon>Glossina</taxon>
    </lineage>
</organism>
<keyword evidence="2" id="KW-1185">Reference proteome</keyword>
<dbReference type="EnsemblMetazoa" id="GMOY009951-RA">
    <property type="protein sequence ID" value="GMOY009951-PA"/>
    <property type="gene ID" value="GMOY009951"/>
</dbReference>
<accession>A0A1B0G9G4</accession>
<reference evidence="1" key="1">
    <citation type="submission" date="2020-05" db="UniProtKB">
        <authorList>
            <consortium name="EnsemblMetazoa"/>
        </authorList>
    </citation>
    <scope>IDENTIFICATION</scope>
    <source>
        <strain evidence="1">Yale</strain>
    </source>
</reference>
<sequence length="66" mass="7600">MCFRINSQNGFYAFHHVCEAMISDCQDVMKGIIAEDGTWNSILCTINSFHRTSFNFMKTIKMTVTI</sequence>
<dbReference type="Proteomes" id="UP000092444">
    <property type="component" value="Unassembled WGS sequence"/>
</dbReference>